<keyword evidence="4" id="KW-0862">Zinc</keyword>
<feature type="domain" description="Alcohol dehydrogenase-like C-terminal" evidence="6">
    <location>
        <begin position="208"/>
        <end position="350"/>
    </location>
</feature>
<dbReference type="Gene3D" id="3.90.180.10">
    <property type="entry name" value="Medium-chain alcohol dehydrogenases, catalytic domain"/>
    <property type="match status" value="1"/>
</dbReference>
<evidence type="ECO:0000259" key="7">
    <source>
        <dbReference type="Pfam" id="PF08240"/>
    </source>
</evidence>
<protein>
    <recommendedName>
        <fullName evidence="10">Enoyl reductase (ER) domain-containing protein</fullName>
    </recommendedName>
</protein>
<dbReference type="PANTHER" id="PTHR42940">
    <property type="entry name" value="ALCOHOL DEHYDROGENASE 1-RELATED"/>
    <property type="match status" value="1"/>
</dbReference>
<dbReference type="Gene3D" id="3.40.50.720">
    <property type="entry name" value="NAD(P)-binding Rossmann-like Domain"/>
    <property type="match status" value="1"/>
</dbReference>
<evidence type="ECO:0000256" key="2">
    <source>
        <dbReference type="ARBA" id="ARBA00008072"/>
    </source>
</evidence>
<proteinExistence type="inferred from homology"/>
<dbReference type="Proteomes" id="UP000030752">
    <property type="component" value="Unassembled WGS sequence"/>
</dbReference>
<evidence type="ECO:0000259" key="6">
    <source>
        <dbReference type="Pfam" id="PF00107"/>
    </source>
</evidence>
<comment type="similarity">
    <text evidence="2">Belongs to the zinc-containing alcohol dehydrogenase family.</text>
</comment>
<sequence>MSSTATVPATQRAQVLKAFNEPYTFTATHPTPPAPKDYELLVQVKAASYCHTDAVFASGAMQQVLPRIGSHEFCGVIHSFGPKAQEAAAALGLKEGMIVGCPGRALNPCGECQECASGEAAGDYPGYGVWCTKAGNLGLTSDGGWQEWAIVDSRQVAPVPEGLAAVEVAPLMCAGVTIWSAIEKAGVDMADKMKNKNKRVAVLGAGGGLGHLGVQFASLLGVEVLAVDVGDALKMTEEVKKETEALGGGKVHVVDARHDPTEVKSRIFGEVAPGLEGERGCDASIVLPEAQAAFDFGMAILKNHSKCVVVSFPKDGWKFQPRDTVFRHIDVVGVLVGRNKQLRAMLKFAAEQGVRAKIRTYALENLNGLVEDYHKGAGGKLVVDLEKAA</sequence>
<reference evidence="8 9" key="1">
    <citation type="submission" date="2013-03" db="EMBL/GenBank/DDBJ databases">
        <title>The Genome Sequence of Phialophora europaea CBS 101466.</title>
        <authorList>
            <consortium name="The Broad Institute Genomics Platform"/>
            <person name="Cuomo C."/>
            <person name="de Hoog S."/>
            <person name="Gorbushina A."/>
            <person name="Walker B."/>
            <person name="Young S.K."/>
            <person name="Zeng Q."/>
            <person name="Gargeya S."/>
            <person name="Fitzgerald M."/>
            <person name="Haas B."/>
            <person name="Abouelleil A."/>
            <person name="Allen A.W."/>
            <person name="Alvarado L."/>
            <person name="Arachchi H.M."/>
            <person name="Berlin A.M."/>
            <person name="Chapman S.B."/>
            <person name="Gainer-Dewar J."/>
            <person name="Goldberg J."/>
            <person name="Griggs A."/>
            <person name="Gujja S."/>
            <person name="Hansen M."/>
            <person name="Howarth C."/>
            <person name="Imamovic A."/>
            <person name="Ireland A."/>
            <person name="Larimer J."/>
            <person name="McCowan C."/>
            <person name="Murphy C."/>
            <person name="Pearson M."/>
            <person name="Poon T.W."/>
            <person name="Priest M."/>
            <person name="Roberts A."/>
            <person name="Saif S."/>
            <person name="Shea T."/>
            <person name="Sisk P."/>
            <person name="Sykes S."/>
            <person name="Wortman J."/>
            <person name="Nusbaum C."/>
            <person name="Birren B."/>
        </authorList>
    </citation>
    <scope>NUCLEOTIDE SEQUENCE [LARGE SCALE GENOMIC DNA]</scope>
    <source>
        <strain evidence="8 9">CBS 101466</strain>
    </source>
</reference>
<dbReference type="GO" id="GO:0005737">
    <property type="term" value="C:cytoplasm"/>
    <property type="evidence" value="ECO:0007669"/>
    <property type="project" value="TreeGrafter"/>
</dbReference>
<dbReference type="Pfam" id="PF00107">
    <property type="entry name" value="ADH_zinc_N"/>
    <property type="match status" value="1"/>
</dbReference>
<dbReference type="InParanoid" id="W2RUI9"/>
<dbReference type="SUPFAM" id="SSF50129">
    <property type="entry name" value="GroES-like"/>
    <property type="match status" value="1"/>
</dbReference>
<dbReference type="SUPFAM" id="SSF51735">
    <property type="entry name" value="NAD(P)-binding Rossmann-fold domains"/>
    <property type="match status" value="1"/>
</dbReference>
<evidence type="ECO:0000256" key="4">
    <source>
        <dbReference type="ARBA" id="ARBA00022833"/>
    </source>
</evidence>
<evidence type="ECO:0008006" key="10">
    <source>
        <dbReference type="Google" id="ProtNLM"/>
    </source>
</evidence>
<evidence type="ECO:0000256" key="3">
    <source>
        <dbReference type="ARBA" id="ARBA00022723"/>
    </source>
</evidence>
<dbReference type="EMBL" id="KB822720">
    <property type="protein sequence ID" value="ETN40112.1"/>
    <property type="molecule type" value="Genomic_DNA"/>
</dbReference>
<accession>W2RUI9</accession>
<dbReference type="GO" id="GO:0046872">
    <property type="term" value="F:metal ion binding"/>
    <property type="evidence" value="ECO:0007669"/>
    <property type="project" value="UniProtKB-KW"/>
</dbReference>
<dbReference type="OrthoDB" id="256333at2759"/>
<gene>
    <name evidence="8" type="ORF">HMPREF1541_04387</name>
</gene>
<dbReference type="Pfam" id="PF08240">
    <property type="entry name" value="ADH_N"/>
    <property type="match status" value="1"/>
</dbReference>
<dbReference type="PANTHER" id="PTHR42940:SF8">
    <property type="entry name" value="VACUOLAR PROTEIN SORTING-ASSOCIATED PROTEIN 11"/>
    <property type="match status" value="1"/>
</dbReference>
<name>W2RUI9_CYPE1</name>
<evidence type="ECO:0000313" key="9">
    <source>
        <dbReference type="Proteomes" id="UP000030752"/>
    </source>
</evidence>
<dbReference type="InterPro" id="IPR011032">
    <property type="entry name" value="GroES-like_sf"/>
</dbReference>
<evidence type="ECO:0000313" key="8">
    <source>
        <dbReference type="EMBL" id="ETN40112.1"/>
    </source>
</evidence>
<dbReference type="InterPro" id="IPR013149">
    <property type="entry name" value="ADH-like_C"/>
</dbReference>
<dbReference type="VEuPathDB" id="FungiDB:HMPREF1541_04387"/>
<dbReference type="AlphaFoldDB" id="W2RUI9"/>
<feature type="domain" description="Alcohol dehydrogenase-like N-terminal" evidence="7">
    <location>
        <begin position="37"/>
        <end position="161"/>
    </location>
</feature>
<comment type="cofactor">
    <cofactor evidence="1">
        <name>Zn(2+)</name>
        <dbReference type="ChEBI" id="CHEBI:29105"/>
    </cofactor>
</comment>
<keyword evidence="5" id="KW-0560">Oxidoreductase</keyword>
<dbReference type="InterPro" id="IPR036291">
    <property type="entry name" value="NAD(P)-bd_dom_sf"/>
</dbReference>
<keyword evidence="9" id="KW-1185">Reference proteome</keyword>
<evidence type="ECO:0000256" key="5">
    <source>
        <dbReference type="ARBA" id="ARBA00023002"/>
    </source>
</evidence>
<keyword evidence="3" id="KW-0479">Metal-binding</keyword>
<dbReference type="HOGENOM" id="CLU_026673_20_1_1"/>
<dbReference type="STRING" id="1220924.W2RUI9"/>
<dbReference type="InterPro" id="IPR013154">
    <property type="entry name" value="ADH-like_N"/>
</dbReference>
<dbReference type="GeneID" id="19971726"/>
<dbReference type="GO" id="GO:0004022">
    <property type="term" value="F:alcohol dehydrogenase (NAD+) activity"/>
    <property type="evidence" value="ECO:0007669"/>
    <property type="project" value="TreeGrafter"/>
</dbReference>
<dbReference type="RefSeq" id="XP_008716955.1">
    <property type="nucleotide sequence ID" value="XM_008718733.1"/>
</dbReference>
<dbReference type="eggNOG" id="KOG0023">
    <property type="taxonomic scope" value="Eukaryota"/>
</dbReference>
<evidence type="ECO:0000256" key="1">
    <source>
        <dbReference type="ARBA" id="ARBA00001947"/>
    </source>
</evidence>
<organism evidence="8 9">
    <name type="scientific">Cyphellophora europaea (strain CBS 101466)</name>
    <name type="common">Phialophora europaea</name>
    <dbReference type="NCBI Taxonomy" id="1220924"/>
    <lineage>
        <taxon>Eukaryota</taxon>
        <taxon>Fungi</taxon>
        <taxon>Dikarya</taxon>
        <taxon>Ascomycota</taxon>
        <taxon>Pezizomycotina</taxon>
        <taxon>Eurotiomycetes</taxon>
        <taxon>Chaetothyriomycetidae</taxon>
        <taxon>Chaetothyriales</taxon>
        <taxon>Cyphellophoraceae</taxon>
        <taxon>Cyphellophora</taxon>
    </lineage>
</organism>